<keyword evidence="7 10" id="KW-1133">Transmembrane helix</keyword>
<dbReference type="PROSITE" id="PS50156">
    <property type="entry name" value="SSD"/>
    <property type="match status" value="1"/>
</dbReference>
<dbReference type="PANTHER" id="PTHR30081">
    <property type="entry name" value="PROTEIN-EXPORT MEMBRANE PROTEIN SEC"/>
    <property type="match status" value="1"/>
</dbReference>
<evidence type="ECO:0000256" key="9">
    <source>
        <dbReference type="ARBA" id="ARBA00023136"/>
    </source>
</evidence>
<comment type="similarity">
    <text evidence="10">Belongs to the SecD/SecF family. SecF subfamily.</text>
</comment>
<dbReference type="GO" id="GO:0043952">
    <property type="term" value="P:protein transport by the Sec complex"/>
    <property type="evidence" value="ECO:0007669"/>
    <property type="project" value="UniProtKB-UniRule"/>
</dbReference>
<feature type="transmembrane region" description="Helical" evidence="10">
    <location>
        <begin position="121"/>
        <end position="140"/>
    </location>
</feature>
<evidence type="ECO:0000259" key="11">
    <source>
        <dbReference type="PROSITE" id="PS50156"/>
    </source>
</evidence>
<dbReference type="SUPFAM" id="SSF82866">
    <property type="entry name" value="Multidrug efflux transporter AcrB transmembrane domain"/>
    <property type="match status" value="1"/>
</dbReference>
<keyword evidence="3 10" id="KW-1003">Cell membrane</keyword>
<dbReference type="InterPro" id="IPR022646">
    <property type="entry name" value="SecD/SecF_CS"/>
</dbReference>
<dbReference type="Proteomes" id="UP000034264">
    <property type="component" value="Unassembled WGS sequence"/>
</dbReference>
<protein>
    <recommendedName>
        <fullName evidence="10">Protein-export membrane protein SecF</fullName>
    </recommendedName>
</protein>
<comment type="caution">
    <text evidence="12">The sequence shown here is derived from an EMBL/GenBank/DDBJ whole genome shotgun (WGS) entry which is preliminary data.</text>
</comment>
<dbReference type="HAMAP" id="MF_01464_B">
    <property type="entry name" value="SecF_B"/>
    <property type="match status" value="1"/>
</dbReference>
<keyword evidence="6 10" id="KW-0653">Protein transport</keyword>
<comment type="subunit">
    <text evidence="10">Forms a complex with SecD. Part of the essential Sec protein translocation apparatus which comprises SecA, SecYEG and auxiliary proteins SecDF. Other proteins may also be involved.</text>
</comment>
<dbReference type="EMBL" id="LCKS01000004">
    <property type="protein sequence ID" value="KKU02999.1"/>
    <property type="molecule type" value="Genomic_DNA"/>
</dbReference>
<feature type="domain" description="SSD" evidence="11">
    <location>
        <begin position="121"/>
        <end position="285"/>
    </location>
</feature>
<evidence type="ECO:0000256" key="8">
    <source>
        <dbReference type="ARBA" id="ARBA00023010"/>
    </source>
</evidence>
<evidence type="ECO:0000313" key="12">
    <source>
        <dbReference type="EMBL" id="KKU02999.1"/>
    </source>
</evidence>
<dbReference type="InterPro" id="IPR000731">
    <property type="entry name" value="SSD"/>
</dbReference>
<dbReference type="Gene3D" id="1.20.1640.10">
    <property type="entry name" value="Multidrug efflux transporter AcrB transmembrane domain"/>
    <property type="match status" value="1"/>
</dbReference>
<evidence type="ECO:0000256" key="5">
    <source>
        <dbReference type="ARBA" id="ARBA00022692"/>
    </source>
</evidence>
<proteinExistence type="inferred from homology"/>
<comment type="subcellular location">
    <subcellularLocation>
        <location evidence="1 10">Cell membrane</location>
        <topology evidence="1 10">Multi-pass membrane protein</topology>
    </subcellularLocation>
</comment>
<feature type="transmembrane region" description="Helical" evidence="10">
    <location>
        <begin position="12"/>
        <end position="32"/>
    </location>
</feature>
<evidence type="ECO:0000313" key="13">
    <source>
        <dbReference type="Proteomes" id="UP000034264"/>
    </source>
</evidence>
<dbReference type="GO" id="GO:0005886">
    <property type="term" value="C:plasma membrane"/>
    <property type="evidence" value="ECO:0007669"/>
    <property type="project" value="UniProtKB-SubCell"/>
</dbReference>
<feature type="transmembrane region" description="Helical" evidence="10">
    <location>
        <begin position="152"/>
        <end position="178"/>
    </location>
</feature>
<comment type="function">
    <text evidence="10">Part of the Sec protein translocase complex. Interacts with the SecYEG preprotein conducting channel. SecDF uses the proton motive force (PMF) to complete protein translocation after the ATP-dependent function of SecA.</text>
</comment>
<keyword evidence="8 10" id="KW-0811">Translocation</keyword>
<keyword evidence="9 10" id="KW-0472">Membrane</keyword>
<dbReference type="PATRIC" id="fig|1618366.3.peg.355"/>
<evidence type="ECO:0000256" key="1">
    <source>
        <dbReference type="ARBA" id="ARBA00004651"/>
    </source>
</evidence>
<keyword evidence="2 10" id="KW-0813">Transport</keyword>
<evidence type="ECO:0000256" key="10">
    <source>
        <dbReference type="HAMAP-Rule" id="MF_01464"/>
    </source>
</evidence>
<evidence type="ECO:0000256" key="4">
    <source>
        <dbReference type="ARBA" id="ARBA00022519"/>
    </source>
</evidence>
<dbReference type="InterPro" id="IPR005665">
    <property type="entry name" value="SecF_bac"/>
</dbReference>
<feature type="transmembrane region" description="Helical" evidence="10">
    <location>
        <begin position="236"/>
        <end position="253"/>
    </location>
</feature>
<keyword evidence="4" id="KW-0997">Cell inner membrane</keyword>
<organism evidence="12 13">
    <name type="scientific">Candidatus Amesbacteria bacterium GW2011_GWC2_45_19</name>
    <dbReference type="NCBI Taxonomy" id="1618366"/>
    <lineage>
        <taxon>Bacteria</taxon>
        <taxon>Candidatus Amesiibacteriota</taxon>
    </lineage>
</organism>
<dbReference type="AlphaFoldDB" id="A0A0G1M471"/>
<evidence type="ECO:0000256" key="7">
    <source>
        <dbReference type="ARBA" id="ARBA00022989"/>
    </source>
</evidence>
<keyword evidence="5 10" id="KW-0812">Transmembrane</keyword>
<name>A0A0G1M471_9BACT</name>
<dbReference type="GO" id="GO:0015450">
    <property type="term" value="F:protein-transporting ATPase activity"/>
    <property type="evidence" value="ECO:0007669"/>
    <property type="project" value="InterPro"/>
</dbReference>
<reference evidence="12 13" key="1">
    <citation type="journal article" date="2015" name="Nature">
        <title>rRNA introns, odd ribosomes, and small enigmatic genomes across a large radiation of phyla.</title>
        <authorList>
            <person name="Brown C.T."/>
            <person name="Hug L.A."/>
            <person name="Thomas B.C."/>
            <person name="Sharon I."/>
            <person name="Castelle C.J."/>
            <person name="Singh A."/>
            <person name="Wilkins M.J."/>
            <person name="Williams K.H."/>
            <person name="Banfield J.F."/>
        </authorList>
    </citation>
    <scope>NUCLEOTIDE SEQUENCE [LARGE SCALE GENOMIC DNA]</scope>
</reference>
<dbReference type="InterPro" id="IPR022645">
    <property type="entry name" value="SecD/SecF_bac"/>
</dbReference>
<evidence type="ECO:0000256" key="2">
    <source>
        <dbReference type="ARBA" id="ARBA00022448"/>
    </source>
</evidence>
<feature type="transmembrane region" description="Helical" evidence="10">
    <location>
        <begin position="259"/>
        <end position="286"/>
    </location>
</feature>
<dbReference type="InterPro" id="IPR048634">
    <property type="entry name" value="SecD_SecF_C"/>
</dbReference>
<feature type="transmembrane region" description="Helical" evidence="10">
    <location>
        <begin position="184"/>
        <end position="205"/>
    </location>
</feature>
<dbReference type="InterPro" id="IPR022813">
    <property type="entry name" value="SecD/SecF_arch_bac"/>
</dbReference>
<dbReference type="PRINTS" id="PR01755">
    <property type="entry name" value="SECFTRNLCASE"/>
</dbReference>
<dbReference type="PANTHER" id="PTHR30081:SF8">
    <property type="entry name" value="PROTEIN TRANSLOCASE SUBUNIT SECF"/>
    <property type="match status" value="1"/>
</dbReference>
<dbReference type="GO" id="GO:0006605">
    <property type="term" value="P:protein targeting"/>
    <property type="evidence" value="ECO:0007669"/>
    <property type="project" value="UniProtKB-UniRule"/>
</dbReference>
<dbReference type="GO" id="GO:0065002">
    <property type="term" value="P:intracellular protein transmembrane transport"/>
    <property type="evidence" value="ECO:0007669"/>
    <property type="project" value="UniProtKB-UniRule"/>
</dbReference>
<evidence type="ECO:0000256" key="6">
    <source>
        <dbReference type="ARBA" id="ARBA00022927"/>
    </source>
</evidence>
<dbReference type="NCBIfam" id="TIGR00966">
    <property type="entry name" value="transloc_SecF"/>
    <property type="match status" value="1"/>
</dbReference>
<accession>A0A0G1M471</accession>
<evidence type="ECO:0000256" key="3">
    <source>
        <dbReference type="ARBA" id="ARBA00022475"/>
    </source>
</evidence>
<sequence length="291" mass="32633">MHVNFIKYKWLYFGISLLVLIPGVFSLIKYGLRLSIDFTGGTLLEISNIQSPISNIQDLAKKQDLELSSIQPSQDNTYLLRFKQLDKDQNEKFKSALGKDVVEKRFESVGPVVGAEMAKKALLAVILASLAIILYIAWSFRQIPRPYSPWKFGISAVVALLHDALVVLGLFSLFGHFYQVEIDALFVTALLTVIGFSVHDTIVVFDRVRENLPKMYNKPFPEIVDFSLTETLVRSLNTSLTVILTLTALLLFGGETIRWFVVALLVGIVSGTYSSIFNAAPLLVLWESRKK</sequence>
<dbReference type="Pfam" id="PF07549">
    <property type="entry name" value="Sec_GG"/>
    <property type="match status" value="1"/>
</dbReference>
<gene>
    <name evidence="10" type="primary">secF</name>
    <name evidence="12" type="ORF">UX05_C0004G0008</name>
</gene>
<dbReference type="Pfam" id="PF02355">
    <property type="entry name" value="SecD_SecF_C"/>
    <property type="match status" value="1"/>
</dbReference>